<evidence type="ECO:0000256" key="2">
    <source>
        <dbReference type="ARBA" id="ARBA00023015"/>
    </source>
</evidence>
<evidence type="ECO:0000259" key="8">
    <source>
        <dbReference type="Pfam" id="PF08281"/>
    </source>
</evidence>
<dbReference type="Pfam" id="PF04542">
    <property type="entry name" value="Sigma70_r2"/>
    <property type="match status" value="1"/>
</dbReference>
<feature type="domain" description="RNA polymerase sigma factor 70 region 4 type 2" evidence="8">
    <location>
        <begin position="157"/>
        <end position="202"/>
    </location>
</feature>
<feature type="region of interest" description="Disordered" evidence="6">
    <location>
        <begin position="115"/>
        <end position="148"/>
    </location>
</feature>
<dbReference type="CDD" id="cd06171">
    <property type="entry name" value="Sigma70_r4"/>
    <property type="match status" value="1"/>
</dbReference>
<dbReference type="AlphaFoldDB" id="A0A848LYV6"/>
<keyword evidence="4" id="KW-0238">DNA-binding</keyword>
<accession>A0A848LYV6</accession>
<dbReference type="PANTHER" id="PTHR43133:SF8">
    <property type="entry name" value="RNA POLYMERASE SIGMA FACTOR HI_1459-RELATED"/>
    <property type="match status" value="1"/>
</dbReference>
<proteinExistence type="inferred from homology"/>
<dbReference type="GO" id="GO:0016987">
    <property type="term" value="F:sigma factor activity"/>
    <property type="evidence" value="ECO:0007669"/>
    <property type="project" value="UniProtKB-KW"/>
</dbReference>
<dbReference type="Gene3D" id="1.10.10.10">
    <property type="entry name" value="Winged helix-like DNA-binding domain superfamily/Winged helix DNA-binding domain"/>
    <property type="match status" value="1"/>
</dbReference>
<dbReference type="Pfam" id="PF08281">
    <property type="entry name" value="Sigma70_r4_2"/>
    <property type="match status" value="1"/>
</dbReference>
<gene>
    <name evidence="9" type="ORF">HG543_51815</name>
</gene>
<dbReference type="InterPro" id="IPR013249">
    <property type="entry name" value="RNA_pol_sigma70_r4_t2"/>
</dbReference>
<dbReference type="InterPro" id="IPR013325">
    <property type="entry name" value="RNA_pol_sigma_r2"/>
</dbReference>
<dbReference type="InterPro" id="IPR007627">
    <property type="entry name" value="RNA_pol_sigma70_r2"/>
</dbReference>
<dbReference type="Gene3D" id="1.10.1740.10">
    <property type="match status" value="1"/>
</dbReference>
<evidence type="ECO:0000256" key="5">
    <source>
        <dbReference type="ARBA" id="ARBA00023163"/>
    </source>
</evidence>
<feature type="compositionally biased region" description="Low complexity" evidence="6">
    <location>
        <begin position="115"/>
        <end position="125"/>
    </location>
</feature>
<dbReference type="NCBIfam" id="NF009166">
    <property type="entry name" value="PRK12513.1"/>
    <property type="match status" value="1"/>
</dbReference>
<evidence type="ECO:0000313" key="10">
    <source>
        <dbReference type="Proteomes" id="UP000518300"/>
    </source>
</evidence>
<sequence length="229" mass="25273">MRARVEEGSGVGCSRRDGGELGPETSDERLMLAFQAGDARAFEALVRKHRTPVFNFVLRFVGHRARAEDVLQETWLKVVRSAGEYTPKAKFTTWLYTIARNLCVDSARKESYRQASSLEAPASGEAGEEGRPLGEGLPDPGASPERGAHNARLRPLLERALAGLPEEQREVFILREYNGIPFKDIAEVTGVSENTVKSRMRYALDGLRRRLAEMGVDGDLAEDGRTVTG</sequence>
<evidence type="ECO:0000256" key="4">
    <source>
        <dbReference type="ARBA" id="ARBA00023125"/>
    </source>
</evidence>
<dbReference type="PANTHER" id="PTHR43133">
    <property type="entry name" value="RNA POLYMERASE ECF-TYPE SIGMA FACTO"/>
    <property type="match status" value="1"/>
</dbReference>
<evidence type="ECO:0000259" key="7">
    <source>
        <dbReference type="Pfam" id="PF04542"/>
    </source>
</evidence>
<dbReference type="InterPro" id="IPR036388">
    <property type="entry name" value="WH-like_DNA-bd_sf"/>
</dbReference>
<dbReference type="GO" id="GO:0006352">
    <property type="term" value="P:DNA-templated transcription initiation"/>
    <property type="evidence" value="ECO:0007669"/>
    <property type="project" value="InterPro"/>
</dbReference>
<feature type="region of interest" description="Disordered" evidence="6">
    <location>
        <begin position="1"/>
        <end position="23"/>
    </location>
</feature>
<evidence type="ECO:0000256" key="1">
    <source>
        <dbReference type="ARBA" id="ARBA00010641"/>
    </source>
</evidence>
<name>A0A848LYV6_9BACT</name>
<evidence type="ECO:0000256" key="6">
    <source>
        <dbReference type="SAM" id="MobiDB-lite"/>
    </source>
</evidence>
<dbReference type="SUPFAM" id="SSF88659">
    <property type="entry name" value="Sigma3 and sigma4 domains of RNA polymerase sigma factors"/>
    <property type="match status" value="1"/>
</dbReference>
<reference evidence="9 10" key="1">
    <citation type="submission" date="2020-04" db="EMBL/GenBank/DDBJ databases">
        <title>Draft genome of Pyxidicoccus fallax type strain.</title>
        <authorList>
            <person name="Whitworth D.E."/>
        </authorList>
    </citation>
    <scope>NUCLEOTIDE SEQUENCE [LARGE SCALE GENOMIC DNA]</scope>
    <source>
        <strain evidence="9 10">DSM 14698</strain>
    </source>
</reference>
<dbReference type="SUPFAM" id="SSF88946">
    <property type="entry name" value="Sigma2 domain of RNA polymerase sigma factors"/>
    <property type="match status" value="1"/>
</dbReference>
<dbReference type="NCBIfam" id="TIGR02937">
    <property type="entry name" value="sigma70-ECF"/>
    <property type="match status" value="1"/>
</dbReference>
<dbReference type="InterPro" id="IPR039425">
    <property type="entry name" value="RNA_pol_sigma-70-like"/>
</dbReference>
<feature type="domain" description="RNA polymerase sigma-70 region 2" evidence="7">
    <location>
        <begin position="45"/>
        <end position="111"/>
    </location>
</feature>
<keyword evidence="10" id="KW-1185">Reference proteome</keyword>
<dbReference type="Proteomes" id="UP000518300">
    <property type="component" value="Unassembled WGS sequence"/>
</dbReference>
<keyword evidence="2" id="KW-0805">Transcription regulation</keyword>
<evidence type="ECO:0000256" key="3">
    <source>
        <dbReference type="ARBA" id="ARBA00023082"/>
    </source>
</evidence>
<comment type="similarity">
    <text evidence="1">Belongs to the sigma-70 factor family. ECF subfamily.</text>
</comment>
<comment type="caution">
    <text evidence="9">The sequence shown here is derived from an EMBL/GenBank/DDBJ whole genome shotgun (WGS) entry which is preliminary data.</text>
</comment>
<dbReference type="InterPro" id="IPR013324">
    <property type="entry name" value="RNA_pol_sigma_r3/r4-like"/>
</dbReference>
<organism evidence="9 10">
    <name type="scientific">Pyxidicoccus fallax</name>
    <dbReference type="NCBI Taxonomy" id="394095"/>
    <lineage>
        <taxon>Bacteria</taxon>
        <taxon>Pseudomonadati</taxon>
        <taxon>Myxococcota</taxon>
        <taxon>Myxococcia</taxon>
        <taxon>Myxococcales</taxon>
        <taxon>Cystobacterineae</taxon>
        <taxon>Myxococcaceae</taxon>
        <taxon>Pyxidicoccus</taxon>
    </lineage>
</organism>
<evidence type="ECO:0000313" key="9">
    <source>
        <dbReference type="EMBL" id="NMO23297.1"/>
    </source>
</evidence>
<dbReference type="RefSeq" id="WP_169352394.1">
    <property type="nucleotide sequence ID" value="NZ_JABBJJ010000574.1"/>
</dbReference>
<dbReference type="EMBL" id="JABBJJ010000574">
    <property type="protein sequence ID" value="NMO23297.1"/>
    <property type="molecule type" value="Genomic_DNA"/>
</dbReference>
<dbReference type="InterPro" id="IPR014284">
    <property type="entry name" value="RNA_pol_sigma-70_dom"/>
</dbReference>
<keyword evidence="5" id="KW-0804">Transcription</keyword>
<protein>
    <submittedName>
        <fullName evidence="9">RNA polymerase sigma factor</fullName>
    </submittedName>
</protein>
<dbReference type="GO" id="GO:0003677">
    <property type="term" value="F:DNA binding"/>
    <property type="evidence" value="ECO:0007669"/>
    <property type="project" value="UniProtKB-KW"/>
</dbReference>
<keyword evidence="3" id="KW-0731">Sigma factor</keyword>